<name>A0ABT0RT05_9SPHN</name>
<reference evidence="1 2" key="1">
    <citation type="submission" date="2022-05" db="EMBL/GenBank/DDBJ databases">
        <authorList>
            <person name="Jo J.-H."/>
            <person name="Im W.-T."/>
        </authorList>
    </citation>
    <scope>NUCLEOTIDE SEQUENCE [LARGE SCALE GENOMIC DNA]</scope>
    <source>
        <strain evidence="1 2">NSE70-1</strain>
    </source>
</reference>
<proteinExistence type="predicted"/>
<sequence length="272" mass="29848">MTAESGGFRAVAVPLEEAAERIELQPQASAIWLELDRDLGPELDHLLDKVEANAVLDQCPAVITSPLPLIDRIMARVTDPSVEMLIDPSVSERATALALAMARRSAGDRLYDITKEPGAIRLQQLSDEVSRIAATLARLSVVPKEQGVEMPVPATGDVPAVSLDMVRQVIRARRLRSRFFDEELFADPAWDMLLDLLQAEIAQHRVPVSSLCIAAAVPPTTALRWIKTMTDLGLFNRRADPHDGRRIFVELSAGASQAMRRYFGEVGRLAPA</sequence>
<evidence type="ECO:0000313" key="1">
    <source>
        <dbReference type="EMBL" id="MCL6698061.1"/>
    </source>
</evidence>
<accession>A0ABT0RT05</accession>
<evidence type="ECO:0000313" key="2">
    <source>
        <dbReference type="Proteomes" id="UP001203410"/>
    </source>
</evidence>
<keyword evidence="2" id="KW-1185">Reference proteome</keyword>
<protein>
    <submittedName>
        <fullName evidence="1">MarR family winged helix-turn-helix transcriptional regulator</fullName>
    </submittedName>
</protein>
<dbReference type="RefSeq" id="WP_249903405.1">
    <property type="nucleotide sequence ID" value="NZ_JAMGBA010000001.1"/>
</dbReference>
<organism evidence="1 2">
    <name type="scientific">Sphingomonas caseinilyticus</name>
    <dbReference type="NCBI Taxonomy" id="2908205"/>
    <lineage>
        <taxon>Bacteria</taxon>
        <taxon>Pseudomonadati</taxon>
        <taxon>Pseudomonadota</taxon>
        <taxon>Alphaproteobacteria</taxon>
        <taxon>Sphingomonadales</taxon>
        <taxon>Sphingomonadaceae</taxon>
        <taxon>Sphingomonas</taxon>
    </lineage>
</organism>
<dbReference type="InterPro" id="IPR036388">
    <property type="entry name" value="WH-like_DNA-bd_sf"/>
</dbReference>
<dbReference type="Gene3D" id="1.10.10.10">
    <property type="entry name" value="Winged helix-like DNA-binding domain superfamily/Winged helix DNA-binding domain"/>
    <property type="match status" value="1"/>
</dbReference>
<dbReference type="EMBL" id="JAMGBA010000001">
    <property type="protein sequence ID" value="MCL6698061.1"/>
    <property type="molecule type" value="Genomic_DNA"/>
</dbReference>
<dbReference type="InterPro" id="IPR036390">
    <property type="entry name" value="WH_DNA-bd_sf"/>
</dbReference>
<dbReference type="Proteomes" id="UP001203410">
    <property type="component" value="Unassembled WGS sequence"/>
</dbReference>
<dbReference type="SUPFAM" id="SSF46785">
    <property type="entry name" value="Winged helix' DNA-binding domain"/>
    <property type="match status" value="1"/>
</dbReference>
<comment type="caution">
    <text evidence="1">The sequence shown here is derived from an EMBL/GenBank/DDBJ whole genome shotgun (WGS) entry which is preliminary data.</text>
</comment>
<gene>
    <name evidence="1" type="ORF">LZ496_04580</name>
</gene>